<protein>
    <submittedName>
        <fullName evidence="1">Uncharacterized protein</fullName>
    </submittedName>
</protein>
<dbReference type="Proteomes" id="UP000010420">
    <property type="component" value="Unassembled WGS sequence"/>
</dbReference>
<keyword evidence="2" id="KW-1185">Reference proteome</keyword>
<dbReference type="STRING" id="545697.HMPREF0216_01767"/>
<dbReference type="HOGENOM" id="CLU_656732_0_0_9"/>
<proteinExistence type="predicted"/>
<evidence type="ECO:0000313" key="2">
    <source>
        <dbReference type="Proteomes" id="UP000010420"/>
    </source>
</evidence>
<evidence type="ECO:0000313" key="1">
    <source>
        <dbReference type="EMBL" id="EKY26582.1"/>
    </source>
</evidence>
<dbReference type="PATRIC" id="fig|545697.3.peg.1738"/>
<gene>
    <name evidence="1" type="ORF">HMPREF0216_01767</name>
</gene>
<dbReference type="RefSeq" id="WP_005213419.1">
    <property type="nucleotide sequence ID" value="NZ_KB291645.1"/>
</dbReference>
<organism evidence="1 2">
    <name type="scientific">Clostridium celatum DSM 1785</name>
    <dbReference type="NCBI Taxonomy" id="545697"/>
    <lineage>
        <taxon>Bacteria</taxon>
        <taxon>Bacillati</taxon>
        <taxon>Bacillota</taxon>
        <taxon>Clostridia</taxon>
        <taxon>Eubacteriales</taxon>
        <taxon>Clostridiaceae</taxon>
        <taxon>Clostridium</taxon>
    </lineage>
</organism>
<sequence>MLELDMYDYVIDYIESEKGIRILQNEVDFRTCLKRVDLFGEDKKYFYAIEMKREGVPLSEIEKDYANLDIIIKNNNIGKPIKGILIAFVDNLSLIKKINKNDNIEIILFDSECFKTSKRGTRKYLSSEYKYLRYIFVFIESRELISFKFSKNKLEVEYKVKYKNYLYLGHYNSDKNAILGDLIYIKNDEDGRRLYFIEKENVNYRRLDEEIRKLKLYSEYDSETIAYFSVEKILSFKQFRTLRDRFKIIHKNRGFELFIILNKKYKPVIENSKQEKNREIYRVKLLNELAFYEFNNVIIGKKMYRPIINMCVGVDFNKIKLTIEMEKDNCYKEITLYKKVKKIKRIDNISIYMMLDPNIIAKLEFEIYIKMKSGWRISEEYYSLANTELYNKYKREYEAVYEEEYIKARKVIIEQLLM</sequence>
<reference evidence="1 2" key="1">
    <citation type="submission" date="2012-05" db="EMBL/GenBank/DDBJ databases">
        <authorList>
            <person name="Weinstock G."/>
            <person name="Sodergren E."/>
            <person name="Lobos E.A."/>
            <person name="Fulton L."/>
            <person name="Fulton R."/>
            <person name="Courtney L."/>
            <person name="Fronick C."/>
            <person name="O'Laughlin M."/>
            <person name="Godfrey J."/>
            <person name="Wilson R.M."/>
            <person name="Miner T."/>
            <person name="Farmer C."/>
            <person name="Delehaunty K."/>
            <person name="Cordes M."/>
            <person name="Minx P."/>
            <person name="Tomlinson C."/>
            <person name="Chen J."/>
            <person name="Wollam A."/>
            <person name="Pepin K.H."/>
            <person name="Bhonagiri V."/>
            <person name="Zhang X."/>
            <person name="Suruliraj S."/>
            <person name="Warren W."/>
            <person name="Mitreva M."/>
            <person name="Mardis E.R."/>
            <person name="Wilson R.K."/>
        </authorList>
    </citation>
    <scope>NUCLEOTIDE SEQUENCE [LARGE SCALE GENOMIC DNA]</scope>
    <source>
        <strain evidence="1 2">DSM 1785</strain>
    </source>
</reference>
<comment type="caution">
    <text evidence="1">The sequence shown here is derived from an EMBL/GenBank/DDBJ whole genome shotgun (WGS) entry which is preliminary data.</text>
</comment>
<dbReference type="EMBL" id="AMEZ01000053">
    <property type="protein sequence ID" value="EKY26582.1"/>
    <property type="molecule type" value="Genomic_DNA"/>
</dbReference>
<dbReference type="AlphaFoldDB" id="L1QG64"/>
<accession>L1QG64</accession>
<name>L1QG64_9CLOT</name>